<feature type="region of interest" description="Disordered" evidence="1">
    <location>
        <begin position="120"/>
        <end position="142"/>
    </location>
</feature>
<evidence type="ECO:0000313" key="3">
    <source>
        <dbReference type="Proteomes" id="UP001239445"/>
    </source>
</evidence>
<dbReference type="EMBL" id="MU839833">
    <property type="protein sequence ID" value="KAK1755428.1"/>
    <property type="molecule type" value="Genomic_DNA"/>
</dbReference>
<gene>
    <name evidence="2" type="ORF">QBC47DRAFT_380378</name>
</gene>
<accession>A0AAJ0F9J3</accession>
<keyword evidence="3" id="KW-1185">Reference proteome</keyword>
<comment type="caution">
    <text evidence="2">The sequence shown here is derived from an EMBL/GenBank/DDBJ whole genome shotgun (WGS) entry which is preliminary data.</text>
</comment>
<feature type="compositionally biased region" description="Basic and acidic residues" evidence="1">
    <location>
        <begin position="59"/>
        <end position="70"/>
    </location>
</feature>
<protein>
    <submittedName>
        <fullName evidence="2">Uncharacterized protein</fullName>
    </submittedName>
</protein>
<evidence type="ECO:0000313" key="2">
    <source>
        <dbReference type="EMBL" id="KAK1755428.1"/>
    </source>
</evidence>
<organism evidence="2 3">
    <name type="scientific">Echria macrotheca</name>
    <dbReference type="NCBI Taxonomy" id="438768"/>
    <lineage>
        <taxon>Eukaryota</taxon>
        <taxon>Fungi</taxon>
        <taxon>Dikarya</taxon>
        <taxon>Ascomycota</taxon>
        <taxon>Pezizomycotina</taxon>
        <taxon>Sordariomycetes</taxon>
        <taxon>Sordariomycetidae</taxon>
        <taxon>Sordariales</taxon>
        <taxon>Schizotheciaceae</taxon>
        <taxon>Echria</taxon>
    </lineage>
</organism>
<sequence>MSAYPQPLFVSPALPTELLWHIIHHCIYPTTLLICSSRAEFLSSAATDLKQQNQNPHPKPPDDENQDHTRQGPGISTTSQLLAAPLYQVAVARHIRVLFIPTVSHLRAFLSVFSVDTAKVSAPPQPPPLQQPHTADSSSTTGPPPLLLVYGFLDLHRDTSEWSVQGLSNTTAVLIEAARRVAFQAVVVEPKTEVTTEQQLLAERMPVLSGSARRVGPDFESGGWTGRTVDVRRVLGRWFRFRQRDWKREADRSIS</sequence>
<evidence type="ECO:0000256" key="1">
    <source>
        <dbReference type="SAM" id="MobiDB-lite"/>
    </source>
</evidence>
<name>A0AAJ0F9J3_9PEZI</name>
<feature type="region of interest" description="Disordered" evidence="1">
    <location>
        <begin position="50"/>
        <end position="75"/>
    </location>
</feature>
<dbReference type="Proteomes" id="UP001239445">
    <property type="component" value="Unassembled WGS sequence"/>
</dbReference>
<dbReference type="AlphaFoldDB" id="A0AAJ0F9J3"/>
<proteinExistence type="predicted"/>
<reference evidence="2" key="1">
    <citation type="submission" date="2023-06" db="EMBL/GenBank/DDBJ databases">
        <title>Genome-scale phylogeny and comparative genomics of the fungal order Sordariales.</title>
        <authorList>
            <consortium name="Lawrence Berkeley National Laboratory"/>
            <person name="Hensen N."/>
            <person name="Bonometti L."/>
            <person name="Westerberg I."/>
            <person name="Brannstrom I.O."/>
            <person name="Guillou S."/>
            <person name="Cros-Aarteil S."/>
            <person name="Calhoun S."/>
            <person name="Haridas S."/>
            <person name="Kuo A."/>
            <person name="Mondo S."/>
            <person name="Pangilinan J."/>
            <person name="Riley R."/>
            <person name="Labutti K."/>
            <person name="Andreopoulos B."/>
            <person name="Lipzen A."/>
            <person name="Chen C."/>
            <person name="Yanf M."/>
            <person name="Daum C."/>
            <person name="Ng V."/>
            <person name="Clum A."/>
            <person name="Steindorff A."/>
            <person name="Ohm R."/>
            <person name="Martin F."/>
            <person name="Silar P."/>
            <person name="Natvig D."/>
            <person name="Lalanne C."/>
            <person name="Gautier V."/>
            <person name="Ament-Velasquez S.L."/>
            <person name="Kruys A."/>
            <person name="Hutchinson M.I."/>
            <person name="Powell A.J."/>
            <person name="Barry K."/>
            <person name="Miller A.N."/>
            <person name="Grigoriev I.V."/>
            <person name="Debuchy R."/>
            <person name="Gladieux P."/>
            <person name="Thoren M.H."/>
            <person name="Johannesson H."/>
        </authorList>
    </citation>
    <scope>NUCLEOTIDE SEQUENCE</scope>
    <source>
        <strain evidence="2">PSN4</strain>
    </source>
</reference>